<sequence>MTLTRNLQGAAHVMQGMQAFFLIQKRPQKQKCTTCPTSITALMSRWLIQLPKLQQTLVRLLLSWRTEKKTTSQCI</sequence>
<dbReference type="GeneID" id="5470635"/>
<proteinExistence type="predicted"/>
<gene>
    <name evidence="1" type="primary">z678R</name>
    <name evidence="1" type="ORF">ATCV1_z678R</name>
</gene>
<dbReference type="KEGG" id="vg:5470635"/>
<keyword evidence="2" id="KW-1185">Reference proteome</keyword>
<evidence type="ECO:0000313" key="1">
    <source>
        <dbReference type="EMBL" id="ABT16812.1"/>
    </source>
</evidence>
<accession>A7K9T8</accession>
<protein>
    <submittedName>
        <fullName evidence="1">Uncharacterized protein z678R</fullName>
    </submittedName>
</protein>
<dbReference type="EMBL" id="EF101928">
    <property type="protein sequence ID" value="ABT16812.1"/>
    <property type="molecule type" value="Genomic_DNA"/>
</dbReference>
<name>A7K9T8_9PHYC</name>
<reference evidence="1 2" key="1">
    <citation type="submission" date="2006-09" db="EMBL/GenBank/DDBJ databases">
        <title>Sequence and annotation of the 288-kb ATCV-1 virus that infects an endosymbiotic Chlorella strain of the heliozoon Acanthocystis turfacea.</title>
        <authorList>
            <person name="Fitzgerald L.A."/>
            <person name="Graves M.V."/>
            <person name="Li X."/>
            <person name="Pfitzner A.J.P."/>
            <person name="Hartigan J."/>
            <person name="Van Etten J.L."/>
        </authorList>
    </citation>
    <scope>NUCLEOTIDE SEQUENCE [LARGE SCALE GENOMIC DNA]</scope>
    <source>
        <strain evidence="1 2">ATCV-1</strain>
    </source>
</reference>
<dbReference type="Proteomes" id="UP000202420">
    <property type="component" value="Segment"/>
</dbReference>
<evidence type="ECO:0000313" key="2">
    <source>
        <dbReference type="Proteomes" id="UP000202420"/>
    </source>
</evidence>
<organism evidence="1 2">
    <name type="scientific">Chlorovirus heliozoae</name>
    <dbReference type="NCBI Taxonomy" id="322019"/>
    <lineage>
        <taxon>Viruses</taxon>
        <taxon>Varidnaviria</taxon>
        <taxon>Bamfordvirae</taxon>
        <taxon>Nucleocytoviricota</taxon>
        <taxon>Megaviricetes</taxon>
        <taxon>Algavirales</taxon>
        <taxon>Phycodnaviridae</taxon>
        <taxon>Chlorovirus</taxon>
    </lineage>
</organism>
<dbReference type="RefSeq" id="YP_001427159.1">
    <property type="nucleotide sequence ID" value="NC_008724.1"/>
</dbReference>